<keyword evidence="2" id="KW-0812">Transmembrane</keyword>
<evidence type="ECO:0000256" key="1">
    <source>
        <dbReference type="SAM" id="MobiDB-lite"/>
    </source>
</evidence>
<feature type="region of interest" description="Disordered" evidence="1">
    <location>
        <begin position="1"/>
        <end position="38"/>
    </location>
</feature>
<reference evidence="3" key="1">
    <citation type="submission" date="2021-06" db="EMBL/GenBank/DDBJ databases">
        <title>Comparative genomics, transcriptomics and evolutionary studies reveal genomic signatures of adaptation to plant cell wall in hemibiotrophic fungi.</title>
        <authorList>
            <consortium name="DOE Joint Genome Institute"/>
            <person name="Baroncelli R."/>
            <person name="Diaz J.F."/>
            <person name="Benocci T."/>
            <person name="Peng M."/>
            <person name="Battaglia E."/>
            <person name="Haridas S."/>
            <person name="Andreopoulos W."/>
            <person name="Labutti K."/>
            <person name="Pangilinan J."/>
            <person name="Floch G.L."/>
            <person name="Makela M.R."/>
            <person name="Henrissat B."/>
            <person name="Grigoriev I.V."/>
            <person name="Crouch J.A."/>
            <person name="De Vries R.P."/>
            <person name="Sukno S.A."/>
            <person name="Thon M.R."/>
        </authorList>
    </citation>
    <scope>NUCLEOTIDE SEQUENCE</scope>
    <source>
        <strain evidence="3">MAFF235873</strain>
    </source>
</reference>
<comment type="caution">
    <text evidence="3">The sequence shown here is derived from an EMBL/GenBank/DDBJ whole genome shotgun (WGS) entry which is preliminary data.</text>
</comment>
<evidence type="ECO:0000256" key="2">
    <source>
        <dbReference type="SAM" id="Phobius"/>
    </source>
</evidence>
<name>A0AAD9M061_9PEZI</name>
<keyword evidence="2" id="KW-0472">Membrane</keyword>
<protein>
    <submittedName>
        <fullName evidence="3">Uncharacterized protein</fullName>
    </submittedName>
</protein>
<gene>
    <name evidence="3" type="ORF">LX32DRAFT_94173</name>
</gene>
<keyword evidence="2" id="KW-1133">Transmembrane helix</keyword>
<sequence>MTAYVTWGFNLPSNPPPPAAKEEKPKTPPPPAKSPKQPTHITFFHLPGWLYRPAKIVVFLALAGLCIAGAVFVTDLLDAKIGHGGFLPHPPVRADGAGAGHGFGVYDSAGNGQHGAVKPEEWCQNHPGDCHWTDSQGSGSGSEYIL</sequence>
<feature type="transmembrane region" description="Helical" evidence="2">
    <location>
        <begin position="56"/>
        <end position="77"/>
    </location>
</feature>
<evidence type="ECO:0000313" key="3">
    <source>
        <dbReference type="EMBL" id="KAK2024630.1"/>
    </source>
</evidence>
<dbReference type="EMBL" id="MU842959">
    <property type="protein sequence ID" value="KAK2024630.1"/>
    <property type="molecule type" value="Genomic_DNA"/>
</dbReference>
<evidence type="ECO:0000313" key="4">
    <source>
        <dbReference type="Proteomes" id="UP001232148"/>
    </source>
</evidence>
<organism evidence="3 4">
    <name type="scientific">Colletotrichum zoysiae</name>
    <dbReference type="NCBI Taxonomy" id="1216348"/>
    <lineage>
        <taxon>Eukaryota</taxon>
        <taxon>Fungi</taxon>
        <taxon>Dikarya</taxon>
        <taxon>Ascomycota</taxon>
        <taxon>Pezizomycotina</taxon>
        <taxon>Sordariomycetes</taxon>
        <taxon>Hypocreomycetidae</taxon>
        <taxon>Glomerellales</taxon>
        <taxon>Glomerellaceae</taxon>
        <taxon>Colletotrichum</taxon>
        <taxon>Colletotrichum graminicola species complex</taxon>
    </lineage>
</organism>
<keyword evidence="4" id="KW-1185">Reference proteome</keyword>
<dbReference type="AlphaFoldDB" id="A0AAD9M061"/>
<proteinExistence type="predicted"/>
<accession>A0AAD9M061</accession>
<dbReference type="Proteomes" id="UP001232148">
    <property type="component" value="Unassembled WGS sequence"/>
</dbReference>